<name>A0A6M3X9L5_9ZZZZ</name>
<organism evidence="1">
    <name type="scientific">viral metagenome</name>
    <dbReference type="NCBI Taxonomy" id="1070528"/>
    <lineage>
        <taxon>unclassified sequences</taxon>
        <taxon>metagenomes</taxon>
        <taxon>organismal metagenomes</taxon>
    </lineage>
</organism>
<proteinExistence type="predicted"/>
<gene>
    <name evidence="1" type="ORF">TM448B00218_0069</name>
</gene>
<dbReference type="EMBL" id="MT144600">
    <property type="protein sequence ID" value="QJH94426.1"/>
    <property type="molecule type" value="Genomic_DNA"/>
</dbReference>
<reference evidence="1" key="1">
    <citation type="submission" date="2020-03" db="EMBL/GenBank/DDBJ databases">
        <title>The deep terrestrial virosphere.</title>
        <authorList>
            <person name="Holmfeldt K."/>
            <person name="Nilsson E."/>
            <person name="Simone D."/>
            <person name="Lopez-Fernandez M."/>
            <person name="Wu X."/>
            <person name="de Brujin I."/>
            <person name="Lundin D."/>
            <person name="Andersson A."/>
            <person name="Bertilsson S."/>
            <person name="Dopson M."/>
        </authorList>
    </citation>
    <scope>NUCLEOTIDE SEQUENCE</scope>
    <source>
        <strain evidence="1">TM448B00218</strain>
    </source>
</reference>
<sequence>MNPQPKLKPYRNENYLDFIRSKPCGICHKPPRSEAHHARRICWGAGARQKPHDYVAVSRCPPCHRPENEVDVEREIIDNLMAYAELKRVSARKGS</sequence>
<accession>A0A6M3X9L5</accession>
<evidence type="ECO:0000313" key="1">
    <source>
        <dbReference type="EMBL" id="QJH94426.1"/>
    </source>
</evidence>
<dbReference type="InterPro" id="IPR010373">
    <property type="entry name" value="DUF968"/>
</dbReference>
<dbReference type="AlphaFoldDB" id="A0A6M3X9L5"/>
<protein>
    <submittedName>
        <fullName evidence="1">Uncharacterized protein</fullName>
    </submittedName>
</protein>
<dbReference type="Pfam" id="PF06147">
    <property type="entry name" value="DUF968"/>
    <property type="match status" value="1"/>
</dbReference>